<feature type="region of interest" description="Disordered" evidence="1">
    <location>
        <begin position="30"/>
        <end position="63"/>
    </location>
</feature>
<feature type="compositionally biased region" description="Low complexity" evidence="1">
    <location>
        <begin position="33"/>
        <end position="51"/>
    </location>
</feature>
<reference evidence="2 3" key="1">
    <citation type="submission" date="2017-06" db="EMBL/GenBank/DDBJ databases">
        <title>Cultured bacterium strain Saccharothrix yanglingensis Hhs.015.</title>
        <authorList>
            <person name="Xia Y."/>
        </authorList>
    </citation>
    <scope>NUCLEOTIDE SEQUENCE [LARGE SCALE GENOMIC DNA]</scope>
    <source>
        <strain evidence="2 3">Hhs.015</strain>
    </source>
</reference>
<organism evidence="2 3">
    <name type="scientific">Saccharothrix yanglingensis</name>
    <dbReference type="NCBI Taxonomy" id="659496"/>
    <lineage>
        <taxon>Bacteria</taxon>
        <taxon>Bacillati</taxon>
        <taxon>Actinomycetota</taxon>
        <taxon>Actinomycetes</taxon>
        <taxon>Pseudonocardiales</taxon>
        <taxon>Pseudonocardiaceae</taxon>
        <taxon>Saccharothrix</taxon>
    </lineage>
</organism>
<accession>A0ABU0X187</accession>
<gene>
    <name evidence="2" type="ORF">CKY47_18245</name>
</gene>
<sequence>MLVRTHRRGGPASGREAGFTFLAGEYPADQERCSGVPRPSRGGSSSAAPTAACVAGTTRATRA</sequence>
<keyword evidence="3" id="KW-1185">Reference proteome</keyword>
<evidence type="ECO:0000313" key="3">
    <source>
        <dbReference type="Proteomes" id="UP001225605"/>
    </source>
</evidence>
<protein>
    <submittedName>
        <fullName evidence="2">Uncharacterized protein</fullName>
    </submittedName>
</protein>
<name>A0ABU0X187_9PSEU</name>
<dbReference type="Proteomes" id="UP001225605">
    <property type="component" value="Unassembled WGS sequence"/>
</dbReference>
<dbReference type="EMBL" id="NSDM01000007">
    <property type="protein sequence ID" value="MDQ2585892.1"/>
    <property type="molecule type" value="Genomic_DNA"/>
</dbReference>
<comment type="caution">
    <text evidence="2">The sequence shown here is derived from an EMBL/GenBank/DDBJ whole genome shotgun (WGS) entry which is preliminary data.</text>
</comment>
<evidence type="ECO:0000256" key="1">
    <source>
        <dbReference type="SAM" id="MobiDB-lite"/>
    </source>
</evidence>
<evidence type="ECO:0000313" key="2">
    <source>
        <dbReference type="EMBL" id="MDQ2585892.1"/>
    </source>
</evidence>
<proteinExistence type="predicted"/>